<comment type="domain">
    <text evidence="4">Consists of three domains, a large central CORE domain and two small peripheral domains, NMPbind and LID, which undergo movements during catalysis. The LID domain closes over the site of phosphoryl transfer upon ATP binding. Assembling and dissambling the active center during each catalytic cycle provides an effective means to prevent ATP hydrolysis. Some bacteria have evolved a zinc-coordinating structure that stabilizes the LID domain.</text>
</comment>
<feature type="binding site" evidence="4">
    <location>
        <begin position="85"/>
        <end position="88"/>
    </location>
    <ligand>
        <name>AMP</name>
        <dbReference type="ChEBI" id="CHEBI:456215"/>
    </ligand>
</feature>
<feature type="binding site" evidence="4">
    <location>
        <position position="148"/>
    </location>
    <ligand>
        <name>Zn(2+)</name>
        <dbReference type="ChEBI" id="CHEBI:29105"/>
        <note>structural</note>
    </ligand>
</feature>
<feature type="binding site" evidence="4">
    <location>
        <begin position="131"/>
        <end position="132"/>
    </location>
    <ligand>
        <name>ATP</name>
        <dbReference type="ChEBI" id="CHEBI:30616"/>
    </ligand>
</feature>
<dbReference type="FunFam" id="3.40.50.300:FF:000106">
    <property type="entry name" value="Adenylate kinase mitochondrial"/>
    <property type="match status" value="1"/>
</dbReference>
<evidence type="ECO:0000256" key="4">
    <source>
        <dbReference type="HAMAP-Rule" id="MF_00235"/>
    </source>
</evidence>
<feature type="binding site" evidence="4">
    <location>
        <position position="33"/>
    </location>
    <ligand>
        <name>AMP</name>
        <dbReference type="ChEBI" id="CHEBI:456215"/>
    </ligand>
</feature>
<dbReference type="SUPFAM" id="SSF52540">
    <property type="entry name" value="P-loop containing nucleoside triphosphate hydrolases"/>
    <property type="match status" value="1"/>
</dbReference>
<keyword evidence="3 4" id="KW-0418">Kinase</keyword>
<comment type="caution">
    <text evidence="8">The sequence shown here is derived from an EMBL/GenBank/DDBJ whole genome shotgun (WGS) entry which is preliminary data.</text>
</comment>
<dbReference type="GO" id="GO:0044209">
    <property type="term" value="P:AMP salvage"/>
    <property type="evidence" value="ECO:0007669"/>
    <property type="project" value="UniProtKB-UniRule"/>
</dbReference>
<dbReference type="UniPathway" id="UPA00588">
    <property type="reaction ID" value="UER00649"/>
</dbReference>
<evidence type="ECO:0000256" key="6">
    <source>
        <dbReference type="RuleBase" id="RU003331"/>
    </source>
</evidence>
<feature type="binding site" evidence="4">
    <location>
        <position position="194"/>
    </location>
    <ligand>
        <name>ATP</name>
        <dbReference type="ChEBI" id="CHEBI:30616"/>
    </ligand>
</feature>
<dbReference type="EMBL" id="JAGVSJ010000013">
    <property type="protein sequence ID" value="MBX8632035.1"/>
    <property type="molecule type" value="Genomic_DNA"/>
</dbReference>
<dbReference type="InterPro" id="IPR007862">
    <property type="entry name" value="Adenylate_kinase_lid-dom"/>
</dbReference>
<gene>
    <name evidence="4" type="primary">adk</name>
    <name evidence="8" type="ORF">J9259_05910</name>
    <name evidence="9" type="ORF">KIY12_07810</name>
</gene>
<evidence type="ECO:0000256" key="2">
    <source>
        <dbReference type="ARBA" id="ARBA00022741"/>
    </source>
</evidence>
<keyword evidence="4" id="KW-0479">Metal-binding</keyword>
<dbReference type="InterPro" id="IPR033690">
    <property type="entry name" value="Adenylat_kinase_CS"/>
</dbReference>
<evidence type="ECO:0000313" key="9">
    <source>
        <dbReference type="EMBL" id="MBX8644608.1"/>
    </source>
</evidence>
<dbReference type="GO" id="GO:0005524">
    <property type="term" value="F:ATP binding"/>
    <property type="evidence" value="ECO:0007669"/>
    <property type="project" value="UniProtKB-UniRule"/>
</dbReference>
<evidence type="ECO:0000259" key="7">
    <source>
        <dbReference type="Pfam" id="PF05191"/>
    </source>
</evidence>
<keyword evidence="2 4" id="KW-0547">Nucleotide-binding</keyword>
<feature type="binding site" evidence="4">
    <location>
        <position position="155"/>
    </location>
    <ligand>
        <name>AMP</name>
        <dbReference type="ChEBI" id="CHEBI:456215"/>
    </ligand>
</feature>
<feature type="region of interest" description="NMP" evidence="4">
    <location>
        <begin position="32"/>
        <end position="61"/>
    </location>
</feature>
<feature type="binding site" evidence="4">
    <location>
        <position position="38"/>
    </location>
    <ligand>
        <name>AMP</name>
        <dbReference type="ChEBI" id="CHEBI:456215"/>
    </ligand>
</feature>
<feature type="binding site" evidence="4">
    <location>
        <position position="145"/>
    </location>
    <ligand>
        <name>Zn(2+)</name>
        <dbReference type="ChEBI" id="CHEBI:29105"/>
        <note>structural</note>
    </ligand>
</feature>
<sequence>MKRRLVFIGPPGAGKGTQAFIISRRLSIPRVATGDLLRDEIARGTELGMSAKKCVDDGKLVPDQIVNAILEARLLEFNDGFIIDGYPRTIDQAKFLENVTTLDSVVYFDAPEEVLVDRIINRRICPKCNSVYNTVEYPPKVDNLCDKDQTPLIQRTDDNSEIAKLRIRTFWEKTAPLIQYYFEKNLLAKINANQKFEAVTDEIVLVLNS</sequence>
<accession>A0A8J7YTT8</accession>
<proteinExistence type="inferred from homology"/>
<keyword evidence="4" id="KW-0963">Cytoplasm</keyword>
<dbReference type="InterPro" id="IPR027417">
    <property type="entry name" value="P-loop_NTPase"/>
</dbReference>
<comment type="function">
    <text evidence="4">Catalyzes the reversible transfer of the terminal phosphate group between ATP and AMP. Plays an important role in cellular energy homeostasis and in adenine nucleotide metabolism.</text>
</comment>
<feature type="region of interest" description="LID" evidence="4">
    <location>
        <begin position="121"/>
        <end position="158"/>
    </location>
</feature>
<comment type="catalytic activity">
    <reaction evidence="4 6">
        <text>AMP + ATP = 2 ADP</text>
        <dbReference type="Rhea" id="RHEA:12973"/>
        <dbReference type="ChEBI" id="CHEBI:30616"/>
        <dbReference type="ChEBI" id="CHEBI:456215"/>
        <dbReference type="ChEBI" id="CHEBI:456216"/>
        <dbReference type="EC" id="2.7.4.3"/>
    </reaction>
</comment>
<dbReference type="EC" id="2.7.4.3" evidence="4 6"/>
<feature type="binding site" evidence="4">
    <location>
        <position position="122"/>
    </location>
    <ligand>
        <name>ATP</name>
        <dbReference type="ChEBI" id="CHEBI:30616"/>
    </ligand>
</feature>
<comment type="similarity">
    <text evidence="4 5">Belongs to the adenylate kinase family.</text>
</comment>
<comment type="subcellular location">
    <subcellularLocation>
        <location evidence="4 6">Cytoplasm</location>
    </subcellularLocation>
</comment>
<dbReference type="PANTHER" id="PTHR23359">
    <property type="entry name" value="NUCLEOTIDE KINASE"/>
    <property type="match status" value="1"/>
</dbReference>
<evidence type="ECO:0000256" key="1">
    <source>
        <dbReference type="ARBA" id="ARBA00022679"/>
    </source>
</evidence>
<dbReference type="GO" id="GO:0004017">
    <property type="term" value="F:AMP kinase activity"/>
    <property type="evidence" value="ECO:0007669"/>
    <property type="project" value="UniProtKB-UniRule"/>
</dbReference>
<dbReference type="InterPro" id="IPR006259">
    <property type="entry name" value="Adenyl_kin_sub"/>
</dbReference>
<dbReference type="CDD" id="cd01428">
    <property type="entry name" value="ADK"/>
    <property type="match status" value="1"/>
</dbReference>
<dbReference type="GO" id="GO:0008270">
    <property type="term" value="F:zinc ion binding"/>
    <property type="evidence" value="ECO:0007669"/>
    <property type="project" value="UniProtKB-UniRule"/>
</dbReference>
<dbReference type="AlphaFoldDB" id="A0A8J7YTT8"/>
<feature type="domain" description="Adenylate kinase active site lid" evidence="7">
    <location>
        <begin position="122"/>
        <end position="157"/>
    </location>
</feature>
<reference evidence="8" key="1">
    <citation type="submission" date="2021-04" db="EMBL/GenBank/DDBJ databases">
        <title>Genomic insights into ecological role and evolution of a novel Thermoplasmata order Candidatus Sysuiplasmatales.</title>
        <authorList>
            <person name="Yuan Y."/>
        </authorList>
    </citation>
    <scope>NUCLEOTIDE SEQUENCE</scope>
    <source>
        <strain evidence="9">TUT19-bin139</strain>
        <strain evidence="8">YP2-bin.285</strain>
    </source>
</reference>
<dbReference type="InterPro" id="IPR036193">
    <property type="entry name" value="ADK_active_lid_dom_sf"/>
</dbReference>
<keyword evidence="4" id="KW-0862">Zinc</keyword>
<dbReference type="Gene3D" id="3.40.50.300">
    <property type="entry name" value="P-loop containing nucleotide triphosphate hydrolases"/>
    <property type="match status" value="1"/>
</dbReference>
<dbReference type="Proteomes" id="UP000750197">
    <property type="component" value="Unassembled WGS sequence"/>
</dbReference>
<dbReference type="GO" id="GO:0005737">
    <property type="term" value="C:cytoplasm"/>
    <property type="evidence" value="ECO:0007669"/>
    <property type="project" value="UniProtKB-SubCell"/>
</dbReference>
<keyword evidence="1 4" id="KW-0808">Transferase</keyword>
<dbReference type="PROSITE" id="PS00113">
    <property type="entry name" value="ADENYLATE_KINASE"/>
    <property type="match status" value="1"/>
</dbReference>
<feature type="binding site" evidence="4">
    <location>
        <position position="166"/>
    </location>
    <ligand>
        <name>AMP</name>
        <dbReference type="ChEBI" id="CHEBI:456215"/>
    </ligand>
</feature>
<feature type="binding site" evidence="4">
    <location>
        <begin position="59"/>
        <end position="61"/>
    </location>
    <ligand>
        <name>AMP</name>
        <dbReference type="ChEBI" id="CHEBI:456215"/>
    </ligand>
</feature>
<evidence type="ECO:0000256" key="3">
    <source>
        <dbReference type="ARBA" id="ARBA00022777"/>
    </source>
</evidence>
<keyword evidence="4" id="KW-0545">Nucleotide biosynthesis</keyword>
<feature type="binding site" evidence="4">
    <location>
        <position position="92"/>
    </location>
    <ligand>
        <name>AMP</name>
        <dbReference type="ChEBI" id="CHEBI:456215"/>
    </ligand>
</feature>
<name>A0A8J7YTT8_9ARCH</name>
<comment type="pathway">
    <text evidence="4">Purine metabolism; AMP biosynthesis via salvage pathway; AMP from ADP: step 1/1.</text>
</comment>
<keyword evidence="4 6" id="KW-0067">ATP-binding</keyword>
<evidence type="ECO:0000256" key="5">
    <source>
        <dbReference type="RuleBase" id="RU003330"/>
    </source>
</evidence>
<dbReference type="Pfam" id="PF00406">
    <property type="entry name" value="ADK"/>
    <property type="match status" value="1"/>
</dbReference>
<dbReference type="InterPro" id="IPR000850">
    <property type="entry name" value="Adenylat/UMP-CMP_kin"/>
</dbReference>
<feature type="binding site" evidence="4">
    <location>
        <position position="128"/>
    </location>
    <ligand>
        <name>Zn(2+)</name>
        <dbReference type="ChEBI" id="CHEBI:29105"/>
        <note>structural</note>
    </ligand>
</feature>
<feature type="binding site" evidence="4">
    <location>
        <begin position="12"/>
        <end position="17"/>
    </location>
    <ligand>
        <name>ATP</name>
        <dbReference type="ChEBI" id="CHEBI:30616"/>
    </ligand>
</feature>
<dbReference type="Proteomes" id="UP000716004">
    <property type="component" value="Unassembled WGS sequence"/>
</dbReference>
<protein>
    <recommendedName>
        <fullName evidence="4 6">Adenylate kinase</fullName>
        <shortName evidence="4">AK</shortName>
        <ecNumber evidence="4 6">2.7.4.3</ecNumber>
    </recommendedName>
    <alternativeName>
        <fullName evidence="4">ATP-AMP transphosphorylase</fullName>
    </alternativeName>
    <alternativeName>
        <fullName evidence="4">ATP:AMP phosphotransferase</fullName>
    </alternativeName>
    <alternativeName>
        <fullName evidence="4">Adenylate monophosphate kinase</fullName>
    </alternativeName>
</protein>
<dbReference type="NCBIfam" id="TIGR01351">
    <property type="entry name" value="adk"/>
    <property type="match status" value="1"/>
</dbReference>
<feature type="binding site" evidence="4">
    <location>
        <position position="125"/>
    </location>
    <ligand>
        <name>Zn(2+)</name>
        <dbReference type="ChEBI" id="CHEBI:29105"/>
        <note>structural</note>
    </ligand>
</feature>
<evidence type="ECO:0000313" key="8">
    <source>
        <dbReference type="EMBL" id="MBX8632035.1"/>
    </source>
</evidence>
<dbReference type="EMBL" id="JAHEAC010000078">
    <property type="protein sequence ID" value="MBX8644608.1"/>
    <property type="molecule type" value="Genomic_DNA"/>
</dbReference>
<organism evidence="8 10">
    <name type="scientific">Candidatus Sysuiplasma superficiale</name>
    <dbReference type="NCBI Taxonomy" id="2823368"/>
    <lineage>
        <taxon>Archaea</taxon>
        <taxon>Methanobacteriati</taxon>
        <taxon>Thermoplasmatota</taxon>
        <taxon>Thermoplasmata</taxon>
        <taxon>Candidatus Sysuiplasmatales</taxon>
        <taxon>Candidatus Sysuiplasmataceae</taxon>
        <taxon>Candidatus Sysuiplasma</taxon>
    </lineage>
</organism>
<dbReference type="SUPFAM" id="SSF57774">
    <property type="entry name" value="Microbial and mitochondrial ADK, insert 'zinc finger' domain"/>
    <property type="match status" value="1"/>
</dbReference>
<dbReference type="Pfam" id="PF05191">
    <property type="entry name" value="ADK_lid"/>
    <property type="match status" value="1"/>
</dbReference>
<comment type="subunit">
    <text evidence="4 6">Monomer.</text>
</comment>
<dbReference type="PRINTS" id="PR00094">
    <property type="entry name" value="ADENYLTKNASE"/>
</dbReference>
<dbReference type="HAMAP" id="MF_00235">
    <property type="entry name" value="Adenylate_kinase_Adk"/>
    <property type="match status" value="1"/>
</dbReference>
<evidence type="ECO:0000313" key="10">
    <source>
        <dbReference type="Proteomes" id="UP000716004"/>
    </source>
</evidence>